<feature type="transmembrane region" description="Helical" evidence="1">
    <location>
        <begin position="46"/>
        <end position="67"/>
    </location>
</feature>
<name>A0ABQ4VC67_9MYCO</name>
<organism evidence="4 5">
    <name type="scientific">Mycolicibacterium cyprinidarum</name>
    <dbReference type="NCBI Taxonomy" id="2860311"/>
    <lineage>
        <taxon>Bacteria</taxon>
        <taxon>Bacillati</taxon>
        <taxon>Actinomycetota</taxon>
        <taxon>Actinomycetes</taxon>
        <taxon>Mycobacteriales</taxon>
        <taxon>Mycobacteriaceae</taxon>
        <taxon>Mycolicibacterium</taxon>
    </lineage>
</organism>
<dbReference type="PIRSF" id="PIRSF007542">
    <property type="entry name" value="UCP007542"/>
    <property type="match status" value="1"/>
</dbReference>
<keyword evidence="5" id="KW-1185">Reference proteome</keyword>
<evidence type="ECO:0000259" key="2">
    <source>
        <dbReference type="Pfam" id="PF10081"/>
    </source>
</evidence>
<gene>
    <name evidence="4" type="ORF">NGTWS1702_27450</name>
</gene>
<evidence type="ECO:0000313" key="4">
    <source>
        <dbReference type="EMBL" id="GJF18983.1"/>
    </source>
</evidence>
<keyword evidence="1" id="KW-0472">Membrane</keyword>
<dbReference type="InterPro" id="IPR027788">
    <property type="entry name" value="Alpha/beta-hydrolase_N_dom"/>
</dbReference>
<dbReference type="InterPro" id="IPR012037">
    <property type="entry name" value="Alpha/beta-hydrolase_fam"/>
</dbReference>
<feature type="transmembrane region" description="Helical" evidence="1">
    <location>
        <begin position="12"/>
        <end position="34"/>
    </location>
</feature>
<dbReference type="EMBL" id="BPRH01002868">
    <property type="protein sequence ID" value="GJF18983.1"/>
    <property type="molecule type" value="Genomic_DNA"/>
</dbReference>
<feature type="domain" description="Alpha/beta-hydrolase N-terminal" evidence="3">
    <location>
        <begin position="37"/>
        <end position="251"/>
    </location>
</feature>
<evidence type="ECO:0000313" key="5">
    <source>
        <dbReference type="Proteomes" id="UP001060504"/>
    </source>
</evidence>
<comment type="caution">
    <text evidence="4">The sequence shown here is derived from an EMBL/GenBank/DDBJ whole genome shotgun (WGS) entry which is preliminary data.</text>
</comment>
<evidence type="ECO:0000259" key="3">
    <source>
        <dbReference type="Pfam" id="PF15420"/>
    </source>
</evidence>
<protein>
    <submittedName>
        <fullName evidence="4">Membrane protein</fullName>
    </submittedName>
</protein>
<accession>A0ABQ4VC67</accession>
<dbReference type="InterPro" id="IPR027787">
    <property type="entry name" value="Alpha/beta-hydrolase_catalytic"/>
</dbReference>
<dbReference type="Proteomes" id="UP001060504">
    <property type="component" value="Unassembled WGS sequence"/>
</dbReference>
<keyword evidence="1" id="KW-0812">Transmembrane</keyword>
<sequence>MRTQAHEKHPIYLWAWSLLRLDFTGVAFGALFFCLSLTPSLLPRDWLFQGLIGGLTAAIGYGIGVFVSTLVRRFVLARRPWWPPPARVFYAIKTVTVVVSVSASVLMLVPAAEWQRQVSALMGVEGPATATYLRTLLIAAVTAGVCVAVARVLLDVIKTLARFLIRRWRLSDELALFIGTAIVVVLMITLTNGVLLRGFLAGANRVFQPQNSTTREGVLQPQQPERSGSPDSFAAWDELGYQGRNFVATGPHADELARINGRPAKEPIRVYVGLQTADTDEARMALLISELERTGAFEREVLVIAPTTGTGWINPIASRALELMYNGDTAIVGSQYSYLPSWISFLGDQQKSMASGRMMIDAVHDRWAQLPPDRRPRLLLYGESLGSMAGQGAFDWLPDISRMGFSSVLWVGPPNASPLWHGLTVRRDPHTPEVQPRYDNGRTVRFSQGNDAIQIAADTADPWAGTRVLFLQHSSDPIVWWSQDLLFNRPDWLAEPPGKDRTASMRWYPIITFWQVAADMTNATSVPGGHGHNYGDFILDGWVGVAPPQGWTPADTERIRVALQQHESADGRK</sequence>
<proteinExistence type="predicted"/>
<reference evidence="4 5" key="1">
    <citation type="submission" date="2021-08" db="EMBL/GenBank/DDBJ databases">
        <title>Draft genome sequence of Mycolicibacterium sp. NGTWS1702 strain.</title>
        <authorList>
            <person name="Matsumoto M."/>
            <person name="Tang B.C.C."/>
            <person name="Machida Y."/>
            <person name="Matoyama H."/>
            <person name="Kishihara T."/>
            <person name="Sato S."/>
            <person name="Kondo I."/>
            <person name="Sano M."/>
            <person name="Kato G."/>
        </authorList>
    </citation>
    <scope>NUCLEOTIDE SEQUENCE [LARGE SCALE GENOMIC DNA]</scope>
    <source>
        <strain evidence="4 5">NGTWSNA01</strain>
    </source>
</reference>
<feature type="transmembrane region" description="Helical" evidence="1">
    <location>
        <begin position="88"/>
        <end position="112"/>
    </location>
</feature>
<keyword evidence="1" id="KW-1133">Transmembrane helix</keyword>
<dbReference type="Pfam" id="PF15420">
    <property type="entry name" value="Abhydrolase_9_N"/>
    <property type="match status" value="1"/>
</dbReference>
<dbReference type="Pfam" id="PF10081">
    <property type="entry name" value="Abhydrolase_9"/>
    <property type="match status" value="1"/>
</dbReference>
<feature type="transmembrane region" description="Helical" evidence="1">
    <location>
        <begin position="174"/>
        <end position="200"/>
    </location>
</feature>
<evidence type="ECO:0000256" key="1">
    <source>
        <dbReference type="SAM" id="Phobius"/>
    </source>
</evidence>
<feature type="transmembrane region" description="Helical" evidence="1">
    <location>
        <begin position="132"/>
        <end position="154"/>
    </location>
</feature>
<feature type="domain" description="Alpha/beta-hydrolase catalytic" evidence="2">
    <location>
        <begin position="268"/>
        <end position="559"/>
    </location>
</feature>